<protein>
    <submittedName>
        <fullName evidence="3">Uncharacterized protein</fullName>
    </submittedName>
</protein>
<evidence type="ECO:0000313" key="3">
    <source>
        <dbReference type="EMBL" id="AIO65312.1"/>
    </source>
</evidence>
<dbReference type="RefSeq" id="WP_010103428.1">
    <property type="nucleotide sequence ID" value="NZ_CP008726.1"/>
</dbReference>
<dbReference type="AlphaFoldDB" id="A0AAI8B448"/>
<dbReference type="Proteomes" id="UP000029424">
    <property type="component" value="Chromosome 1"/>
</dbReference>
<gene>
    <name evidence="3" type="ORF">DM82_1388</name>
</gene>
<proteinExistence type="predicted"/>
<feature type="region of interest" description="Disordered" evidence="1">
    <location>
        <begin position="30"/>
        <end position="78"/>
    </location>
</feature>
<feature type="compositionally biased region" description="Polar residues" evidence="1">
    <location>
        <begin position="30"/>
        <end position="39"/>
    </location>
</feature>
<dbReference type="EMBL" id="CP008726">
    <property type="protein sequence ID" value="AIO65312.1"/>
    <property type="molecule type" value="Genomic_DNA"/>
</dbReference>
<evidence type="ECO:0000313" key="4">
    <source>
        <dbReference type="Proteomes" id="UP000029424"/>
    </source>
</evidence>
<keyword evidence="2" id="KW-0732">Signal</keyword>
<accession>A0AAI8B448</accession>
<reference evidence="3 4" key="1">
    <citation type="submission" date="2014-06" db="EMBL/GenBank/DDBJ databases">
        <authorList>
            <person name="Bishop-Lilly K.A."/>
            <person name="Broomall S.M."/>
            <person name="Chain P.S."/>
            <person name="Chertkov O."/>
            <person name="Coyne S.R."/>
            <person name="Daligault H.E."/>
            <person name="Davenport K.W."/>
            <person name="Erkkila T."/>
            <person name="Frey K.G."/>
            <person name="Gibbons H.S."/>
            <person name="Gu W."/>
            <person name="Jaissle J."/>
            <person name="Johnson S.L."/>
            <person name="Koroleva G.I."/>
            <person name="Ladner J.T."/>
            <person name="Lo C.-C."/>
            <person name="Minogue T.D."/>
            <person name="Munk C."/>
            <person name="Palacios G.F."/>
            <person name="Redden C.L."/>
            <person name="Rosenzweig C.N."/>
            <person name="Scholz M.B."/>
            <person name="Teshima H."/>
            <person name="Xu Y."/>
        </authorList>
    </citation>
    <scope>NUCLEOTIDE SEQUENCE [LARGE SCALE GENOMIC DNA]</scope>
    <source>
        <strain evidence="3 4">EO147</strain>
    </source>
</reference>
<evidence type="ECO:0000256" key="2">
    <source>
        <dbReference type="SAM" id="SignalP"/>
    </source>
</evidence>
<feature type="compositionally biased region" description="Basic residues" evidence="1">
    <location>
        <begin position="48"/>
        <end position="78"/>
    </location>
</feature>
<evidence type="ECO:0000256" key="1">
    <source>
        <dbReference type="SAM" id="MobiDB-lite"/>
    </source>
</evidence>
<feature type="signal peptide" evidence="2">
    <location>
        <begin position="1"/>
        <end position="22"/>
    </location>
</feature>
<name>A0AAI8B448_9BURK</name>
<organism evidence="3 4">
    <name type="scientific">Burkholderia oklahomensis</name>
    <dbReference type="NCBI Taxonomy" id="342113"/>
    <lineage>
        <taxon>Bacteria</taxon>
        <taxon>Pseudomonadati</taxon>
        <taxon>Pseudomonadota</taxon>
        <taxon>Betaproteobacteria</taxon>
        <taxon>Burkholderiales</taxon>
        <taxon>Burkholderiaceae</taxon>
        <taxon>Burkholderia</taxon>
        <taxon>pseudomallei group</taxon>
    </lineage>
</organism>
<dbReference type="KEGG" id="bok:DM82_1388"/>
<sequence length="78" mass="8567">MKLSIFIAATCAALALTSAVHAQTSQTYQFGEGQSNLSGGAQAAPARHAAKTTHHRKQRRHHARRTHAVRTQRTYAHH</sequence>
<feature type="chain" id="PRO_5042493673" evidence="2">
    <location>
        <begin position="23"/>
        <end position="78"/>
    </location>
</feature>
<keyword evidence="4" id="KW-1185">Reference proteome</keyword>